<reference evidence="2" key="1">
    <citation type="journal article" date="2015" name="BMC Genomics">
        <title>Draft genome of a commonly misdiagnosed multidrug resistant pathogen Candida auris.</title>
        <authorList>
            <person name="Chatterjee S."/>
            <person name="Alampalli S.V."/>
            <person name="Nageshan R.K."/>
            <person name="Chettiar S.T."/>
            <person name="Joshi S."/>
            <person name="Tatu U.S."/>
        </authorList>
    </citation>
    <scope>NUCLEOTIDE SEQUENCE [LARGE SCALE GENOMIC DNA]</scope>
    <source>
        <strain evidence="2">6684</strain>
    </source>
</reference>
<evidence type="ECO:0000313" key="2">
    <source>
        <dbReference type="Proteomes" id="UP000037122"/>
    </source>
</evidence>
<sequence length="60" mass="7073">MEAASGTRCRDSLRQEKALPKKMEELRGLDRMIKKFMLFLLSWSQMWLSQNEQNKLIEGA</sequence>
<dbReference type="VEuPathDB" id="FungiDB:QG37_07738"/>
<name>A0A0L0NP56_CANAR</name>
<comment type="caution">
    <text evidence="1">The sequence shown here is derived from an EMBL/GenBank/DDBJ whole genome shotgun (WGS) entry which is preliminary data.</text>
</comment>
<evidence type="ECO:0000313" key="1">
    <source>
        <dbReference type="EMBL" id="KND95926.1"/>
    </source>
</evidence>
<dbReference type="Proteomes" id="UP000037122">
    <property type="component" value="Unassembled WGS sequence"/>
</dbReference>
<dbReference type="EMBL" id="LGST01000063">
    <property type="protein sequence ID" value="KND95926.1"/>
    <property type="molecule type" value="Genomic_DNA"/>
</dbReference>
<protein>
    <submittedName>
        <fullName evidence="1">Uncharacterized protein</fullName>
    </submittedName>
</protein>
<dbReference type="AlphaFoldDB" id="A0A0L0NP56"/>
<proteinExistence type="predicted"/>
<organism evidence="1 2">
    <name type="scientific">Candidozyma auris</name>
    <name type="common">Yeast</name>
    <name type="synonym">Candida auris</name>
    <dbReference type="NCBI Taxonomy" id="498019"/>
    <lineage>
        <taxon>Eukaryota</taxon>
        <taxon>Fungi</taxon>
        <taxon>Dikarya</taxon>
        <taxon>Ascomycota</taxon>
        <taxon>Saccharomycotina</taxon>
        <taxon>Pichiomycetes</taxon>
        <taxon>Metschnikowiaceae</taxon>
        <taxon>Candidozyma</taxon>
    </lineage>
</organism>
<gene>
    <name evidence="1" type="ORF">QG37_07738</name>
</gene>
<accession>A0A0L0NP56</accession>